<organism evidence="1 2">
    <name type="scientific">Phoenix dactylifera</name>
    <name type="common">Date palm</name>
    <dbReference type="NCBI Taxonomy" id="42345"/>
    <lineage>
        <taxon>Eukaryota</taxon>
        <taxon>Viridiplantae</taxon>
        <taxon>Streptophyta</taxon>
        <taxon>Embryophyta</taxon>
        <taxon>Tracheophyta</taxon>
        <taxon>Spermatophyta</taxon>
        <taxon>Magnoliopsida</taxon>
        <taxon>Liliopsida</taxon>
        <taxon>Arecaceae</taxon>
        <taxon>Coryphoideae</taxon>
        <taxon>Phoeniceae</taxon>
        <taxon>Phoenix</taxon>
    </lineage>
</organism>
<evidence type="ECO:0000313" key="1">
    <source>
        <dbReference type="Proteomes" id="UP000228380"/>
    </source>
</evidence>
<accession>A0A8B7D1E5</accession>
<dbReference type="KEGG" id="pda:103722424"/>
<dbReference type="InterPro" id="IPR010683">
    <property type="entry name" value="DUF1262"/>
</dbReference>
<dbReference type="OrthoDB" id="647907at2759"/>
<dbReference type="AlphaFoldDB" id="A0A8B7D1E5"/>
<dbReference type="Proteomes" id="UP000228380">
    <property type="component" value="Chromosome 1"/>
</dbReference>
<reference evidence="2" key="2">
    <citation type="submission" date="2025-08" db="UniProtKB">
        <authorList>
            <consortium name="RefSeq"/>
        </authorList>
    </citation>
    <scope>IDENTIFICATION</scope>
    <source>
        <tissue evidence="2">Young leaves</tissue>
    </source>
</reference>
<dbReference type="PANTHER" id="PTHR31050">
    <property type="entry name" value="OS08G0413200 PROTEIN"/>
    <property type="match status" value="1"/>
</dbReference>
<dbReference type="PANTHER" id="PTHR31050:SF3">
    <property type="entry name" value="OS08G0412800 PROTEIN"/>
    <property type="match status" value="1"/>
</dbReference>
<keyword evidence="1" id="KW-1185">Reference proteome</keyword>
<protein>
    <submittedName>
        <fullName evidence="2">Uncharacterized protein LOC103722424</fullName>
    </submittedName>
</protein>
<proteinExistence type="predicted"/>
<dbReference type="Pfam" id="PF06880">
    <property type="entry name" value="DUF1262"/>
    <property type="match status" value="1"/>
</dbReference>
<sequence length="388" mass="44372">MYTTRSLSVLKHSPGNAFQQPSVHGPNSGYLVLEDQEPEAGAPSCWVQRKESQLRDLPFPQDRILTIKHCPQEGETLKPKSAVVVFIPVINQPLSSNRYYVIIAGGRNKGKAYACSKEEMSICCSCNGTNAAKPRAFDHGDIYQQMEIECKNGRFHAKSVAPDGIPPWLLGRKYWKVYASKPKNYKLDEALGLDVALHARFPSLNFPISTQETPKVVIGRWYCPFIFVKEERGLGKQMKRSMFYEVTLEQFWEEVYACENQDGKEKIVEVNALTASEMFFLDGKEVVQDNKSHGDGMIWLKPLDSNRKGVGLSLAIWERIRWEENRRGWVGDEEVERIVGMEEYEGKSAWGKFACYVLVERIAFWRMDGSLALSLEFRHATKVRTKWE</sequence>
<dbReference type="GeneID" id="103722424"/>
<evidence type="ECO:0000313" key="2">
    <source>
        <dbReference type="RefSeq" id="XP_008811202.1"/>
    </source>
</evidence>
<dbReference type="RefSeq" id="XP_008811202.1">
    <property type="nucleotide sequence ID" value="XM_008812980.4"/>
</dbReference>
<name>A0A8B7D1E5_PHODC</name>
<reference evidence="1" key="1">
    <citation type="journal article" date="2019" name="Nat. Commun.">
        <title>Genome-wide association mapping of date palm fruit traits.</title>
        <authorList>
            <person name="Hazzouri K.M."/>
            <person name="Gros-Balthazard M."/>
            <person name="Flowers J.M."/>
            <person name="Copetti D."/>
            <person name="Lemansour A."/>
            <person name="Lebrun M."/>
            <person name="Masmoudi K."/>
            <person name="Ferrand S."/>
            <person name="Dhar M.I."/>
            <person name="Fresquez Z.A."/>
            <person name="Rosas U."/>
            <person name="Zhang J."/>
            <person name="Talag J."/>
            <person name="Lee S."/>
            <person name="Kudrna D."/>
            <person name="Powell R.F."/>
            <person name="Leitch I.J."/>
            <person name="Krueger R.R."/>
            <person name="Wing R.A."/>
            <person name="Amiri K.M.A."/>
            <person name="Purugganan M.D."/>
        </authorList>
    </citation>
    <scope>NUCLEOTIDE SEQUENCE [LARGE SCALE GENOMIC DNA]</scope>
    <source>
        <strain evidence="1">cv. Khalas</strain>
    </source>
</reference>
<gene>
    <name evidence="2" type="primary">LOC103722424</name>
</gene>